<dbReference type="Proteomes" id="UP001604336">
    <property type="component" value="Unassembled WGS sequence"/>
</dbReference>
<organism evidence="2 3">
    <name type="scientific">Abeliophyllum distichum</name>
    <dbReference type="NCBI Taxonomy" id="126358"/>
    <lineage>
        <taxon>Eukaryota</taxon>
        <taxon>Viridiplantae</taxon>
        <taxon>Streptophyta</taxon>
        <taxon>Embryophyta</taxon>
        <taxon>Tracheophyta</taxon>
        <taxon>Spermatophyta</taxon>
        <taxon>Magnoliopsida</taxon>
        <taxon>eudicotyledons</taxon>
        <taxon>Gunneridae</taxon>
        <taxon>Pentapetalae</taxon>
        <taxon>asterids</taxon>
        <taxon>lamiids</taxon>
        <taxon>Lamiales</taxon>
        <taxon>Oleaceae</taxon>
        <taxon>Forsythieae</taxon>
        <taxon>Abeliophyllum</taxon>
    </lineage>
</organism>
<dbReference type="AlphaFoldDB" id="A0ABD1TZN0"/>
<evidence type="ECO:0000259" key="1">
    <source>
        <dbReference type="Pfam" id="PF13966"/>
    </source>
</evidence>
<accession>A0ABD1TZN0</accession>
<gene>
    <name evidence="2" type="ORF">Adt_14428</name>
</gene>
<sequence length="177" mass="20428">MHPDYIGRDGTDLCIPTVKGGLGFRRVQDLVDTFSLKLWWLFRSQQSLGSVFTELCRKDTSDGRFTTKFAWQLVRTGHTIQGYLRRIGSHMASRCQCCSAIETIQHLFIDSCIANQFVRKGHIRTIVPLLILWFIWTARNDAKYQDISMEPETDHLESVSHYLSTTYRPFVSGYSLT</sequence>
<dbReference type="Pfam" id="PF13966">
    <property type="entry name" value="zf-RVT"/>
    <property type="match status" value="1"/>
</dbReference>
<keyword evidence="3" id="KW-1185">Reference proteome</keyword>
<dbReference type="EMBL" id="JBFOLK010000004">
    <property type="protein sequence ID" value="KAL2518181.1"/>
    <property type="molecule type" value="Genomic_DNA"/>
</dbReference>
<name>A0ABD1TZN0_9LAMI</name>
<protein>
    <submittedName>
        <fullName evidence="2">Retrotransposon</fullName>
    </submittedName>
</protein>
<feature type="domain" description="Reverse transcriptase zinc-binding" evidence="1">
    <location>
        <begin position="68"/>
        <end position="116"/>
    </location>
</feature>
<evidence type="ECO:0000313" key="2">
    <source>
        <dbReference type="EMBL" id="KAL2518181.1"/>
    </source>
</evidence>
<reference evidence="3" key="1">
    <citation type="submission" date="2024-07" db="EMBL/GenBank/DDBJ databases">
        <title>Two chromosome-level genome assemblies of Korean endemic species Abeliophyllum distichum and Forsythia ovata (Oleaceae).</title>
        <authorList>
            <person name="Jang H."/>
        </authorList>
    </citation>
    <scope>NUCLEOTIDE SEQUENCE [LARGE SCALE GENOMIC DNA]</scope>
</reference>
<evidence type="ECO:0000313" key="3">
    <source>
        <dbReference type="Proteomes" id="UP001604336"/>
    </source>
</evidence>
<proteinExistence type="predicted"/>
<comment type="caution">
    <text evidence="2">The sequence shown here is derived from an EMBL/GenBank/DDBJ whole genome shotgun (WGS) entry which is preliminary data.</text>
</comment>
<dbReference type="InterPro" id="IPR026960">
    <property type="entry name" value="RVT-Znf"/>
</dbReference>